<dbReference type="AlphaFoldDB" id="A0A402ALH0"/>
<feature type="transmembrane region" description="Helical" evidence="5">
    <location>
        <begin position="321"/>
        <end position="339"/>
    </location>
</feature>
<dbReference type="GO" id="GO:0005524">
    <property type="term" value="F:ATP binding"/>
    <property type="evidence" value="ECO:0007669"/>
    <property type="project" value="UniProtKB-KW"/>
</dbReference>
<feature type="domain" description="Protein kinase" evidence="6">
    <location>
        <begin position="20"/>
        <end position="279"/>
    </location>
</feature>
<evidence type="ECO:0000256" key="3">
    <source>
        <dbReference type="ARBA" id="ARBA00022777"/>
    </source>
</evidence>
<dbReference type="PANTHER" id="PTHR43289:SF34">
    <property type="entry name" value="SERINE_THREONINE-PROTEIN KINASE YBDM-RELATED"/>
    <property type="match status" value="1"/>
</dbReference>
<feature type="transmembrane region" description="Helical" evidence="5">
    <location>
        <begin position="412"/>
        <end position="432"/>
    </location>
</feature>
<keyword evidence="4" id="KW-0067">ATP-binding</keyword>
<dbReference type="PROSITE" id="PS50011">
    <property type="entry name" value="PROTEIN_KINASE_DOM"/>
    <property type="match status" value="1"/>
</dbReference>
<dbReference type="Gene3D" id="1.10.510.10">
    <property type="entry name" value="Transferase(Phosphotransferase) domain 1"/>
    <property type="match status" value="1"/>
</dbReference>
<feature type="transmembrane region" description="Helical" evidence="5">
    <location>
        <begin position="382"/>
        <end position="406"/>
    </location>
</feature>
<sequence>MFGLSHTGFLAPQSLLFQRYQIIALAGQGGMGAVYQALDTYENNRVVAIKEMSQINLRPEQLADAQQRFQGEARLLGSLQHPNLPQVYTAFNENGRSYLVMEFISGKTLLELLQESPTDWLSAGQVVGYALQLCAVLRYLHEHVPPIVFRDLKPGNVMVTNQGRVYLIDFGIARLFKQGQRFDTESFGSVGYAPPEQFGHGQTTPRSDLYSLGATLFACLTGRYPSDNQPTPFHFLPVRDYNPSVPVELSNLIQQLVATDASKRPASADEVYWQLHALQQHGVSTTTPMHSSNPFYDAKTAYAAQFGGWMQRYNKLPGKPGLWLSLLIIPFLARLYGSIKSRLTPLSLPHFKRWLVALPAQLLYVIKNIPTYLPLSFRPPIWTWRFVLLFLALAIGLTGGSIYALLGLHTSVHMMLLCLCIVLLGLVILARTNKMIRNALTRNILTALIIALLAVCLALPAFRRTVGIKLDPFRPGSRRGHLSIDWCHTLAQR</sequence>
<gene>
    <name evidence="7" type="ORF">KDK_36640</name>
</gene>
<dbReference type="InterPro" id="IPR011009">
    <property type="entry name" value="Kinase-like_dom_sf"/>
</dbReference>
<dbReference type="Pfam" id="PF00069">
    <property type="entry name" value="Pkinase"/>
    <property type="match status" value="1"/>
</dbReference>
<dbReference type="PANTHER" id="PTHR43289">
    <property type="entry name" value="MITOGEN-ACTIVATED PROTEIN KINASE KINASE KINASE 20-RELATED"/>
    <property type="match status" value="1"/>
</dbReference>
<protein>
    <recommendedName>
        <fullName evidence="6">Protein kinase domain-containing protein</fullName>
    </recommendedName>
</protein>
<reference evidence="8" key="1">
    <citation type="submission" date="2018-12" db="EMBL/GenBank/DDBJ databases">
        <title>Tengunoibacter tsumagoiensis gen. nov., sp. nov., Dictyobacter kobayashii sp. nov., D. alpinus sp. nov., and D. joshuensis sp. nov. and description of Dictyobacteraceae fam. nov. within the order Ktedonobacterales isolated from Tengu-no-mugimeshi.</title>
        <authorList>
            <person name="Wang C.M."/>
            <person name="Zheng Y."/>
            <person name="Sakai Y."/>
            <person name="Toyoda A."/>
            <person name="Minakuchi Y."/>
            <person name="Abe K."/>
            <person name="Yokota A."/>
            <person name="Yabe S."/>
        </authorList>
    </citation>
    <scope>NUCLEOTIDE SEQUENCE [LARGE SCALE GENOMIC DNA]</scope>
    <source>
        <strain evidence="8">Uno11</strain>
    </source>
</reference>
<keyword evidence="8" id="KW-1185">Reference proteome</keyword>
<name>A0A402ALH0_9CHLR</name>
<keyword evidence="5" id="KW-0812">Transmembrane</keyword>
<evidence type="ECO:0000313" key="8">
    <source>
        <dbReference type="Proteomes" id="UP000287188"/>
    </source>
</evidence>
<proteinExistence type="predicted"/>
<evidence type="ECO:0000256" key="2">
    <source>
        <dbReference type="ARBA" id="ARBA00022741"/>
    </source>
</evidence>
<dbReference type="RefSeq" id="WP_161977432.1">
    <property type="nucleotide sequence ID" value="NZ_BIFS01000001.1"/>
</dbReference>
<evidence type="ECO:0000313" key="7">
    <source>
        <dbReference type="EMBL" id="GCE19864.1"/>
    </source>
</evidence>
<keyword evidence="5" id="KW-0472">Membrane</keyword>
<evidence type="ECO:0000256" key="4">
    <source>
        <dbReference type="ARBA" id="ARBA00022840"/>
    </source>
</evidence>
<keyword evidence="3" id="KW-0418">Kinase</keyword>
<evidence type="ECO:0000259" key="6">
    <source>
        <dbReference type="PROSITE" id="PS50011"/>
    </source>
</evidence>
<dbReference type="EMBL" id="BIFS01000001">
    <property type="protein sequence ID" value="GCE19864.1"/>
    <property type="molecule type" value="Genomic_DNA"/>
</dbReference>
<dbReference type="SMART" id="SM00220">
    <property type="entry name" value="S_TKc"/>
    <property type="match status" value="1"/>
</dbReference>
<keyword evidence="2" id="KW-0547">Nucleotide-binding</keyword>
<dbReference type="Gene3D" id="3.30.200.20">
    <property type="entry name" value="Phosphorylase Kinase, domain 1"/>
    <property type="match status" value="1"/>
</dbReference>
<organism evidence="7 8">
    <name type="scientific">Dictyobacter kobayashii</name>
    <dbReference type="NCBI Taxonomy" id="2014872"/>
    <lineage>
        <taxon>Bacteria</taxon>
        <taxon>Bacillati</taxon>
        <taxon>Chloroflexota</taxon>
        <taxon>Ktedonobacteria</taxon>
        <taxon>Ktedonobacterales</taxon>
        <taxon>Dictyobacteraceae</taxon>
        <taxon>Dictyobacter</taxon>
    </lineage>
</organism>
<dbReference type="Proteomes" id="UP000287188">
    <property type="component" value="Unassembled WGS sequence"/>
</dbReference>
<evidence type="ECO:0000256" key="5">
    <source>
        <dbReference type="SAM" id="Phobius"/>
    </source>
</evidence>
<dbReference type="SUPFAM" id="SSF56112">
    <property type="entry name" value="Protein kinase-like (PK-like)"/>
    <property type="match status" value="1"/>
</dbReference>
<evidence type="ECO:0000256" key="1">
    <source>
        <dbReference type="ARBA" id="ARBA00022679"/>
    </source>
</evidence>
<dbReference type="InterPro" id="IPR000719">
    <property type="entry name" value="Prot_kinase_dom"/>
</dbReference>
<comment type="caution">
    <text evidence="7">The sequence shown here is derived from an EMBL/GenBank/DDBJ whole genome shotgun (WGS) entry which is preliminary data.</text>
</comment>
<dbReference type="CDD" id="cd14014">
    <property type="entry name" value="STKc_PknB_like"/>
    <property type="match status" value="1"/>
</dbReference>
<feature type="transmembrane region" description="Helical" evidence="5">
    <location>
        <begin position="444"/>
        <end position="462"/>
    </location>
</feature>
<keyword evidence="1" id="KW-0808">Transferase</keyword>
<dbReference type="GO" id="GO:0004674">
    <property type="term" value="F:protein serine/threonine kinase activity"/>
    <property type="evidence" value="ECO:0007669"/>
    <property type="project" value="TreeGrafter"/>
</dbReference>
<keyword evidence="5" id="KW-1133">Transmembrane helix</keyword>
<accession>A0A402ALH0</accession>